<keyword evidence="11" id="KW-1185">Reference proteome</keyword>
<feature type="transmembrane region" description="Helical" evidence="7">
    <location>
        <begin position="62"/>
        <end position="81"/>
    </location>
</feature>
<dbReference type="InterPro" id="IPR027417">
    <property type="entry name" value="P-loop_NTPase"/>
</dbReference>
<dbReference type="InterPro" id="IPR036640">
    <property type="entry name" value="ABC1_TM_sf"/>
</dbReference>
<dbReference type="PANTHER" id="PTHR43394">
    <property type="entry name" value="ATP-DEPENDENT PERMEASE MDL1, MITOCHONDRIAL"/>
    <property type="match status" value="1"/>
</dbReference>
<organism evidence="10 11">
    <name type="scientific">Brevibacterium picturae</name>
    <dbReference type="NCBI Taxonomy" id="260553"/>
    <lineage>
        <taxon>Bacteria</taxon>
        <taxon>Bacillati</taxon>
        <taxon>Actinomycetota</taxon>
        <taxon>Actinomycetes</taxon>
        <taxon>Micrococcales</taxon>
        <taxon>Brevibacteriaceae</taxon>
        <taxon>Brevibacterium</taxon>
    </lineage>
</organism>
<keyword evidence="2 7" id="KW-0812">Transmembrane</keyword>
<feature type="domain" description="ABC transporter" evidence="8">
    <location>
        <begin position="345"/>
        <end position="584"/>
    </location>
</feature>
<feature type="transmembrane region" description="Helical" evidence="7">
    <location>
        <begin position="164"/>
        <end position="187"/>
    </location>
</feature>
<evidence type="ECO:0000256" key="3">
    <source>
        <dbReference type="ARBA" id="ARBA00022741"/>
    </source>
</evidence>
<dbReference type="PROSITE" id="PS00211">
    <property type="entry name" value="ABC_TRANSPORTER_1"/>
    <property type="match status" value="1"/>
</dbReference>
<dbReference type="Pfam" id="PF00005">
    <property type="entry name" value="ABC_tran"/>
    <property type="match status" value="1"/>
</dbReference>
<proteinExistence type="predicted"/>
<dbReference type="Gene3D" id="1.20.1560.10">
    <property type="entry name" value="ABC transporter type 1, transmembrane domain"/>
    <property type="match status" value="1"/>
</dbReference>
<evidence type="ECO:0000256" key="7">
    <source>
        <dbReference type="SAM" id="Phobius"/>
    </source>
</evidence>
<keyword evidence="4 10" id="KW-0067">ATP-binding</keyword>
<evidence type="ECO:0000259" key="9">
    <source>
        <dbReference type="PROSITE" id="PS50929"/>
    </source>
</evidence>
<evidence type="ECO:0000256" key="4">
    <source>
        <dbReference type="ARBA" id="ARBA00022840"/>
    </source>
</evidence>
<evidence type="ECO:0000313" key="11">
    <source>
        <dbReference type="Proteomes" id="UP001501791"/>
    </source>
</evidence>
<dbReference type="InterPro" id="IPR011527">
    <property type="entry name" value="ABC1_TM_dom"/>
</dbReference>
<dbReference type="InterPro" id="IPR003593">
    <property type="entry name" value="AAA+_ATPase"/>
</dbReference>
<dbReference type="Pfam" id="PF00664">
    <property type="entry name" value="ABC_membrane"/>
    <property type="match status" value="1"/>
</dbReference>
<dbReference type="InterPro" id="IPR039421">
    <property type="entry name" value="Type_1_exporter"/>
</dbReference>
<dbReference type="GO" id="GO:0005524">
    <property type="term" value="F:ATP binding"/>
    <property type="evidence" value="ECO:0007669"/>
    <property type="project" value="UniProtKB-KW"/>
</dbReference>
<dbReference type="RefSeq" id="WP_346035191.1">
    <property type="nucleotide sequence ID" value="NZ_BAAALY010000002.1"/>
</dbReference>
<dbReference type="SUPFAM" id="SSF90123">
    <property type="entry name" value="ABC transporter transmembrane region"/>
    <property type="match status" value="1"/>
</dbReference>
<dbReference type="CDD" id="cd18551">
    <property type="entry name" value="ABC_6TM_LmrA_like"/>
    <property type="match status" value="1"/>
</dbReference>
<keyword evidence="6 7" id="KW-0472">Membrane</keyword>
<feature type="transmembrane region" description="Helical" evidence="7">
    <location>
        <begin position="135"/>
        <end position="158"/>
    </location>
</feature>
<keyword evidence="3" id="KW-0547">Nucleotide-binding</keyword>
<comment type="subcellular location">
    <subcellularLocation>
        <location evidence="1">Cell membrane</location>
        <topology evidence="1">Multi-pass membrane protein</topology>
    </subcellularLocation>
</comment>
<dbReference type="PROSITE" id="PS50893">
    <property type="entry name" value="ABC_TRANSPORTER_2"/>
    <property type="match status" value="1"/>
</dbReference>
<dbReference type="InterPro" id="IPR003439">
    <property type="entry name" value="ABC_transporter-like_ATP-bd"/>
</dbReference>
<comment type="caution">
    <text evidence="10">The sequence shown here is derived from an EMBL/GenBank/DDBJ whole genome shotgun (WGS) entry which is preliminary data.</text>
</comment>
<name>A0ABP4LV84_9MICO</name>
<evidence type="ECO:0000256" key="2">
    <source>
        <dbReference type="ARBA" id="ARBA00022692"/>
    </source>
</evidence>
<reference evidence="11" key="1">
    <citation type="journal article" date="2019" name="Int. J. Syst. Evol. Microbiol.">
        <title>The Global Catalogue of Microorganisms (GCM) 10K type strain sequencing project: providing services to taxonomists for standard genome sequencing and annotation.</title>
        <authorList>
            <consortium name="The Broad Institute Genomics Platform"/>
            <consortium name="The Broad Institute Genome Sequencing Center for Infectious Disease"/>
            <person name="Wu L."/>
            <person name="Ma J."/>
        </authorList>
    </citation>
    <scope>NUCLEOTIDE SEQUENCE [LARGE SCALE GENOMIC DNA]</scope>
    <source>
        <strain evidence="11">JCM 13319</strain>
    </source>
</reference>
<accession>A0ABP4LV84</accession>
<sequence length="589" mass="61820">MADRNGSTTAVREIAKLLRGSRWNLLAAVVVSLLGAAASLGLPLVVNRIVADVGDEGFSDKATGYGVAACGLLLAAGLLGAMQQYLLHRLGENVVFNARRGLVRALLRLPMREFDQRRTGDLVSRVSSDTTAVRFALSQGILAGVGGLATMAGAIVALALLDLVLFAVTVGISMAFVLITIAMAIAVRRASKSLQVTVGRMTAAVDRAVSGIRTIRAGNVTRREEELVVGAARDARDAGIRVARITSAFEPMSMLALQAAVLAVIGVGGYRVASGELTVADMVSFLMYVFLLVAPLGQIFSAIGTLGSALGALDRIREIQEVPGESASDWPGDDGPTGASAPMHVRFEGVNFGYDVTGQSRPTGALQDVSFEALPGESLALVGPSGAGKSTILSLLVRFYDPTAGRVLLDDRDISSLAPELARNGVAYVEQDAPVLPGTVRDNLKLVAPTASDESCWSVLDALELRGLVEGHQEGLDTPVGEHGVTLSGGERQRLAIGRALLAKPRLLLLDETTANLDARTETVVRRAIRQLSSECTSVTVAHRLATVTDADKILVVDGGRIVASGAHAELVETSPLYRELARNQLLVT</sequence>
<dbReference type="InterPro" id="IPR017871">
    <property type="entry name" value="ABC_transporter-like_CS"/>
</dbReference>
<dbReference type="EMBL" id="BAAALY010000002">
    <property type="protein sequence ID" value="GAA1532341.1"/>
    <property type="molecule type" value="Genomic_DNA"/>
</dbReference>
<gene>
    <name evidence="10" type="ORF">GCM10009691_05110</name>
</gene>
<evidence type="ECO:0000256" key="5">
    <source>
        <dbReference type="ARBA" id="ARBA00022989"/>
    </source>
</evidence>
<protein>
    <submittedName>
        <fullName evidence="10">ABC transporter ATP-binding protein</fullName>
    </submittedName>
</protein>
<feature type="transmembrane region" description="Helical" evidence="7">
    <location>
        <begin position="23"/>
        <end position="42"/>
    </location>
</feature>
<dbReference type="Gene3D" id="3.40.50.300">
    <property type="entry name" value="P-loop containing nucleotide triphosphate hydrolases"/>
    <property type="match status" value="1"/>
</dbReference>
<keyword evidence="5 7" id="KW-1133">Transmembrane helix</keyword>
<feature type="domain" description="ABC transmembrane type-1" evidence="9">
    <location>
        <begin position="26"/>
        <end position="308"/>
    </location>
</feature>
<dbReference type="SMART" id="SM00382">
    <property type="entry name" value="AAA"/>
    <property type="match status" value="1"/>
</dbReference>
<evidence type="ECO:0000313" key="10">
    <source>
        <dbReference type="EMBL" id="GAA1532341.1"/>
    </source>
</evidence>
<dbReference type="SUPFAM" id="SSF52540">
    <property type="entry name" value="P-loop containing nucleoside triphosphate hydrolases"/>
    <property type="match status" value="1"/>
</dbReference>
<dbReference type="PROSITE" id="PS50929">
    <property type="entry name" value="ABC_TM1F"/>
    <property type="match status" value="1"/>
</dbReference>
<dbReference type="PANTHER" id="PTHR43394:SF1">
    <property type="entry name" value="ATP-BINDING CASSETTE SUB-FAMILY B MEMBER 10, MITOCHONDRIAL"/>
    <property type="match status" value="1"/>
</dbReference>
<evidence type="ECO:0000256" key="1">
    <source>
        <dbReference type="ARBA" id="ARBA00004651"/>
    </source>
</evidence>
<feature type="transmembrane region" description="Helical" evidence="7">
    <location>
        <begin position="285"/>
        <end position="310"/>
    </location>
</feature>
<dbReference type="Proteomes" id="UP001501791">
    <property type="component" value="Unassembled WGS sequence"/>
</dbReference>
<feature type="transmembrane region" description="Helical" evidence="7">
    <location>
        <begin position="254"/>
        <end position="273"/>
    </location>
</feature>
<evidence type="ECO:0000256" key="6">
    <source>
        <dbReference type="ARBA" id="ARBA00023136"/>
    </source>
</evidence>
<evidence type="ECO:0000259" key="8">
    <source>
        <dbReference type="PROSITE" id="PS50893"/>
    </source>
</evidence>